<proteinExistence type="predicted"/>
<name>A0A9D4C430_DREPO</name>
<dbReference type="EMBL" id="JAIWYP010000013">
    <property type="protein sequence ID" value="KAH3716752.1"/>
    <property type="molecule type" value="Genomic_DNA"/>
</dbReference>
<reference evidence="1" key="2">
    <citation type="submission" date="2020-11" db="EMBL/GenBank/DDBJ databases">
        <authorList>
            <person name="McCartney M.A."/>
            <person name="Auch B."/>
            <person name="Kono T."/>
            <person name="Mallez S."/>
            <person name="Becker A."/>
            <person name="Gohl D.M."/>
            <person name="Silverstein K.A.T."/>
            <person name="Koren S."/>
            <person name="Bechman K.B."/>
            <person name="Herman A."/>
            <person name="Abrahante J.E."/>
            <person name="Garbe J."/>
        </authorList>
    </citation>
    <scope>NUCLEOTIDE SEQUENCE</scope>
    <source>
        <strain evidence="1">Duluth1</strain>
        <tissue evidence="1">Whole animal</tissue>
    </source>
</reference>
<dbReference type="Proteomes" id="UP000828390">
    <property type="component" value="Unassembled WGS sequence"/>
</dbReference>
<dbReference type="AlphaFoldDB" id="A0A9D4C430"/>
<gene>
    <name evidence="1" type="ORF">DPMN_059481</name>
</gene>
<evidence type="ECO:0000313" key="1">
    <source>
        <dbReference type="EMBL" id="KAH3716752.1"/>
    </source>
</evidence>
<accession>A0A9D4C430</accession>
<keyword evidence="2" id="KW-1185">Reference proteome</keyword>
<protein>
    <submittedName>
        <fullName evidence="1">Uncharacterized protein</fullName>
    </submittedName>
</protein>
<sequence length="86" mass="10068">MVWNGTLIMDHILTAQRSRLPPRTVAAESIRSVLKLLRRRRLELPKKCIAILQPPICKRTLRTRSARQWMAFVSWLTRRSTWTTAG</sequence>
<reference evidence="1" key="1">
    <citation type="journal article" date="2019" name="bioRxiv">
        <title>The Genome of the Zebra Mussel, Dreissena polymorpha: A Resource for Invasive Species Research.</title>
        <authorList>
            <person name="McCartney M.A."/>
            <person name="Auch B."/>
            <person name="Kono T."/>
            <person name="Mallez S."/>
            <person name="Zhang Y."/>
            <person name="Obille A."/>
            <person name="Becker A."/>
            <person name="Abrahante J.E."/>
            <person name="Garbe J."/>
            <person name="Badalamenti J.P."/>
            <person name="Herman A."/>
            <person name="Mangelson H."/>
            <person name="Liachko I."/>
            <person name="Sullivan S."/>
            <person name="Sone E.D."/>
            <person name="Koren S."/>
            <person name="Silverstein K.A.T."/>
            <person name="Beckman K.B."/>
            <person name="Gohl D.M."/>
        </authorList>
    </citation>
    <scope>NUCLEOTIDE SEQUENCE</scope>
    <source>
        <strain evidence="1">Duluth1</strain>
        <tissue evidence="1">Whole animal</tissue>
    </source>
</reference>
<organism evidence="1 2">
    <name type="scientific">Dreissena polymorpha</name>
    <name type="common">Zebra mussel</name>
    <name type="synonym">Mytilus polymorpha</name>
    <dbReference type="NCBI Taxonomy" id="45954"/>
    <lineage>
        <taxon>Eukaryota</taxon>
        <taxon>Metazoa</taxon>
        <taxon>Spiralia</taxon>
        <taxon>Lophotrochozoa</taxon>
        <taxon>Mollusca</taxon>
        <taxon>Bivalvia</taxon>
        <taxon>Autobranchia</taxon>
        <taxon>Heteroconchia</taxon>
        <taxon>Euheterodonta</taxon>
        <taxon>Imparidentia</taxon>
        <taxon>Neoheterodontei</taxon>
        <taxon>Myida</taxon>
        <taxon>Dreissenoidea</taxon>
        <taxon>Dreissenidae</taxon>
        <taxon>Dreissena</taxon>
    </lineage>
</organism>
<evidence type="ECO:0000313" key="2">
    <source>
        <dbReference type="Proteomes" id="UP000828390"/>
    </source>
</evidence>
<comment type="caution">
    <text evidence="1">The sequence shown here is derived from an EMBL/GenBank/DDBJ whole genome shotgun (WGS) entry which is preliminary data.</text>
</comment>